<feature type="compositionally biased region" description="Gly residues" evidence="1">
    <location>
        <begin position="67"/>
        <end position="86"/>
    </location>
</feature>
<feature type="compositionally biased region" description="Basic and acidic residues" evidence="1">
    <location>
        <begin position="53"/>
        <end position="65"/>
    </location>
</feature>
<accession>A0A0R2XED1</accession>
<evidence type="ECO:0000256" key="1">
    <source>
        <dbReference type="SAM" id="MobiDB-lite"/>
    </source>
</evidence>
<feature type="region of interest" description="Disordered" evidence="1">
    <location>
        <begin position="1"/>
        <end position="25"/>
    </location>
</feature>
<protein>
    <submittedName>
        <fullName evidence="2">Uncharacterized protein</fullName>
    </submittedName>
</protein>
<proteinExistence type="predicted"/>
<feature type="compositionally biased region" description="Low complexity" evidence="1">
    <location>
        <begin position="110"/>
        <end position="119"/>
    </location>
</feature>
<feature type="compositionally biased region" description="Basic and acidic residues" evidence="1">
    <location>
        <begin position="1"/>
        <end position="16"/>
    </location>
</feature>
<dbReference type="Proteomes" id="UP000051557">
    <property type="component" value="Unassembled WGS sequence"/>
</dbReference>
<gene>
    <name evidence="2" type="ORF">ABS32_02535</name>
</gene>
<organism evidence="2 3">
    <name type="scientific">Verrucomicrobia subdivision 6 bacterium BACL9 MAG-120820-bin42</name>
    <dbReference type="NCBI Taxonomy" id="1655634"/>
    <lineage>
        <taxon>Bacteria</taxon>
        <taxon>Pseudomonadati</taxon>
        <taxon>Verrucomicrobiota</taxon>
        <taxon>Verrucomicrobiia</taxon>
        <taxon>Verrucomicrobiales</taxon>
        <taxon>Verrucomicrobia subdivision 6</taxon>
    </lineage>
</organism>
<comment type="caution">
    <text evidence="2">The sequence shown here is derived from an EMBL/GenBank/DDBJ whole genome shotgun (WGS) entry which is preliminary data.</text>
</comment>
<reference evidence="2 3" key="1">
    <citation type="submission" date="2015-10" db="EMBL/GenBank/DDBJ databases">
        <title>Metagenome-Assembled Genomes uncover a global brackish microbiome.</title>
        <authorList>
            <person name="Hugerth L.W."/>
            <person name="Larsson J."/>
            <person name="Alneberg J."/>
            <person name="Lindh M.V."/>
            <person name="Legrand C."/>
            <person name="Pinhassi J."/>
            <person name="Andersson A.F."/>
        </authorList>
    </citation>
    <scope>NUCLEOTIDE SEQUENCE [LARGE SCALE GENOMIC DNA]</scope>
    <source>
        <strain evidence="2">BACL9 MAG-120820-bin42</strain>
    </source>
</reference>
<sequence>MAEKVGDEESGAHRGIEAGFGEPEAGLRLHHGRGLLSGDLAGPKVDAVADEGVEGKDANSRDRALGHLGGSKVMGGAPGDPQGGGKQTKANGETHKVFQLTDSVGKPVVGGASNGANGEEGSENGEEIGRFLEKITEKGEGVGEVDGTPHQGNIHEAEEEGVVKAAFAGARSEIGVHRRTGQKQGFV</sequence>
<name>A0A0R2XED1_9BACT</name>
<evidence type="ECO:0000313" key="2">
    <source>
        <dbReference type="EMBL" id="KRP32764.1"/>
    </source>
</evidence>
<feature type="region of interest" description="Disordered" evidence="1">
    <location>
        <begin position="51"/>
        <end position="157"/>
    </location>
</feature>
<evidence type="ECO:0000313" key="3">
    <source>
        <dbReference type="Proteomes" id="UP000051557"/>
    </source>
</evidence>
<dbReference type="AlphaFoldDB" id="A0A0R2XED1"/>
<dbReference type="EMBL" id="LIDM01000062">
    <property type="protein sequence ID" value="KRP32764.1"/>
    <property type="molecule type" value="Genomic_DNA"/>
</dbReference>
<feature type="compositionally biased region" description="Basic and acidic residues" evidence="1">
    <location>
        <begin position="127"/>
        <end position="141"/>
    </location>
</feature>